<comment type="caution">
    <text evidence="2">The sequence shown here is derived from an EMBL/GenBank/DDBJ whole genome shotgun (WGS) entry which is preliminary data.</text>
</comment>
<protein>
    <submittedName>
        <fullName evidence="2">Uncharacterized protein</fullName>
    </submittedName>
</protein>
<evidence type="ECO:0000313" key="3">
    <source>
        <dbReference type="Proteomes" id="UP000765509"/>
    </source>
</evidence>
<evidence type="ECO:0000256" key="1">
    <source>
        <dbReference type="SAM" id="MobiDB-lite"/>
    </source>
</evidence>
<evidence type="ECO:0000313" key="2">
    <source>
        <dbReference type="EMBL" id="MBW0507123.1"/>
    </source>
</evidence>
<organism evidence="2 3">
    <name type="scientific">Austropuccinia psidii MF-1</name>
    <dbReference type="NCBI Taxonomy" id="1389203"/>
    <lineage>
        <taxon>Eukaryota</taxon>
        <taxon>Fungi</taxon>
        <taxon>Dikarya</taxon>
        <taxon>Basidiomycota</taxon>
        <taxon>Pucciniomycotina</taxon>
        <taxon>Pucciniomycetes</taxon>
        <taxon>Pucciniales</taxon>
        <taxon>Sphaerophragmiaceae</taxon>
        <taxon>Austropuccinia</taxon>
    </lineage>
</organism>
<proteinExistence type="predicted"/>
<dbReference type="Proteomes" id="UP000765509">
    <property type="component" value="Unassembled WGS sequence"/>
</dbReference>
<reference evidence="2" key="1">
    <citation type="submission" date="2021-03" db="EMBL/GenBank/DDBJ databases">
        <title>Draft genome sequence of rust myrtle Austropuccinia psidii MF-1, a brazilian biotype.</title>
        <authorList>
            <person name="Quecine M.C."/>
            <person name="Pachon D.M.R."/>
            <person name="Bonatelli M.L."/>
            <person name="Correr F.H."/>
            <person name="Franceschini L.M."/>
            <person name="Leite T.F."/>
            <person name="Margarido G.R.A."/>
            <person name="Almeida C.A."/>
            <person name="Ferrarezi J.A."/>
            <person name="Labate C.A."/>
        </authorList>
    </citation>
    <scope>NUCLEOTIDE SEQUENCE</scope>
    <source>
        <strain evidence="2">MF-1</strain>
    </source>
</reference>
<dbReference type="AlphaFoldDB" id="A0A9Q3DT41"/>
<feature type="region of interest" description="Disordered" evidence="1">
    <location>
        <begin position="1"/>
        <end position="32"/>
    </location>
</feature>
<dbReference type="EMBL" id="AVOT02019514">
    <property type="protein sequence ID" value="MBW0507123.1"/>
    <property type="molecule type" value="Genomic_DNA"/>
</dbReference>
<dbReference type="OrthoDB" id="2194665at2759"/>
<feature type="compositionally biased region" description="Polar residues" evidence="1">
    <location>
        <begin position="14"/>
        <end position="24"/>
    </location>
</feature>
<sequence>MRQSPIPHPRKSPMVSSQKLQPMASSRRRREDQLPLLFPATQVFQRREHWPVQVTRKDPNMVNKGQDAVKSLFRRVDRNTKKIFSYPNDRIIPCTASEEMDLGFYDIKMSRLIIYKEPMMT</sequence>
<gene>
    <name evidence="2" type="ORF">O181_046838</name>
</gene>
<keyword evidence="3" id="KW-1185">Reference proteome</keyword>
<accession>A0A9Q3DT41</accession>
<name>A0A9Q3DT41_9BASI</name>